<feature type="region of interest" description="Disordered" evidence="1">
    <location>
        <begin position="175"/>
        <end position="196"/>
    </location>
</feature>
<proteinExistence type="predicted"/>
<keyword evidence="3" id="KW-1185">Reference proteome</keyword>
<protein>
    <submittedName>
        <fullName evidence="2">Uncharacterized protein</fullName>
    </submittedName>
</protein>
<dbReference type="AlphaFoldDB" id="A0AAV2ERS0"/>
<name>A0AAV2ERS0_9ROSI</name>
<accession>A0AAV2ERS0</accession>
<gene>
    <name evidence="2" type="ORF">LTRI10_LOCUS29361</name>
</gene>
<evidence type="ECO:0000313" key="3">
    <source>
        <dbReference type="Proteomes" id="UP001497516"/>
    </source>
</evidence>
<organism evidence="2 3">
    <name type="scientific">Linum trigynum</name>
    <dbReference type="NCBI Taxonomy" id="586398"/>
    <lineage>
        <taxon>Eukaryota</taxon>
        <taxon>Viridiplantae</taxon>
        <taxon>Streptophyta</taxon>
        <taxon>Embryophyta</taxon>
        <taxon>Tracheophyta</taxon>
        <taxon>Spermatophyta</taxon>
        <taxon>Magnoliopsida</taxon>
        <taxon>eudicotyledons</taxon>
        <taxon>Gunneridae</taxon>
        <taxon>Pentapetalae</taxon>
        <taxon>rosids</taxon>
        <taxon>fabids</taxon>
        <taxon>Malpighiales</taxon>
        <taxon>Linaceae</taxon>
        <taxon>Linum</taxon>
    </lineage>
</organism>
<evidence type="ECO:0000313" key="2">
    <source>
        <dbReference type="EMBL" id="CAL1388432.1"/>
    </source>
</evidence>
<dbReference type="EMBL" id="OZ034818">
    <property type="protein sequence ID" value="CAL1388432.1"/>
    <property type="molecule type" value="Genomic_DNA"/>
</dbReference>
<evidence type="ECO:0000256" key="1">
    <source>
        <dbReference type="SAM" id="MobiDB-lite"/>
    </source>
</evidence>
<sequence length="243" mass="24995">MGDIPLPDIPSHSRGSDLLLVGRRPNPVWSCPVRPASVRLVMDPAAGPIRPGLLSATQPSLISSADPGFTHHPSWSVKLHSSSLTGSVCHGSSPPGPVGHGSPSYPTIFCFPRALSLAWSVGIGSKLGPLNTGSGALIAPRSPSSMTRLHDMEELPGEPPFPLQQSPASNLLHLHRSADSPWPSSSPELATDVAPPAPAPPPGGFFLITAAVSPPPGPTSFSTAVAGFTTKAAVAGCSRFLRT</sequence>
<reference evidence="2 3" key="1">
    <citation type="submission" date="2024-04" db="EMBL/GenBank/DDBJ databases">
        <authorList>
            <person name="Fracassetti M."/>
        </authorList>
    </citation>
    <scope>NUCLEOTIDE SEQUENCE [LARGE SCALE GENOMIC DNA]</scope>
</reference>
<dbReference type="Proteomes" id="UP001497516">
    <property type="component" value="Chromosome 5"/>
</dbReference>